<sequence length="609" mass="68978">MSDEILKYYNRELAYIRHMGAEFSKRYPKVAGRLRLGDEQVEDPHVSRLIESFALLTAQTRRSLDDSFPELTEALLGQLYPDYHAPIPSMTIIKMTTQNLSDNGFLLPRGSAVESRVNGFKTCRFTTCYDTQLWPVEVSSALFENAPYQAPRANFQKTAQSVLKLTLSGEFDNIALRELGIHRLRFCLNGQPQLTYRLYQLLFRSAVGIAISPRDGTGSCHYLQSRHIGAVGFDEAQEAVPYQKNMFSGYRLLVEHFLFPEKFLFIDLQDIEPSWLGNSHEVDIFIYFDNGDDFLPKQLTADNILLGCTPIVNLFQQDLEPIALKPAYDEYVLVPRYDDADISEVIRVQSVEAFDHHNNSFQLAPFYGAKHGSHLVDNEMYWTVRREQTDWAGGHDEPGCDTYLAVVDPDAKGIEVEEHEQWLVTVKALCSNRNLPVRLPYGGGQPAMSVVKRTDVLKEVRCLLAPTAPIRPQLQASTRWQFVKHLTLNHFSGDDGLATLKDVLTLYDFEQTPQTKVLIESLIKLTVTPASARVVQNGRVGFCHGSDIELEITGDEMLDTSLFFFGCILSQFFSQYTAINSFTRLSLKLRGQSQFLHHWPAMAGGKPLL</sequence>
<dbReference type="AlphaFoldDB" id="A0A2T3IZP1"/>
<dbReference type="NCBIfam" id="TIGR03359">
    <property type="entry name" value="VI_chp_6"/>
    <property type="match status" value="1"/>
</dbReference>
<dbReference type="PANTHER" id="PTHR35370:SF1">
    <property type="entry name" value="TYPE VI SECRETION SYSTEM COMPONENT TSSF1"/>
    <property type="match status" value="1"/>
</dbReference>
<dbReference type="OrthoDB" id="9763676at2"/>
<comment type="caution">
    <text evidence="1">The sequence shown here is derived from an EMBL/GenBank/DDBJ whole genome shotgun (WGS) entry which is preliminary data.</text>
</comment>
<evidence type="ECO:0000313" key="2">
    <source>
        <dbReference type="Proteomes" id="UP000241222"/>
    </source>
</evidence>
<dbReference type="Pfam" id="PF05947">
    <property type="entry name" value="T6SS_TssF"/>
    <property type="match status" value="1"/>
</dbReference>
<dbReference type="PIRSF" id="PIRSF028304">
    <property type="entry name" value="UCP028304"/>
    <property type="match status" value="1"/>
</dbReference>
<proteinExistence type="predicted"/>
<accession>A0A2T3IZP1</accession>
<dbReference type="InterPro" id="IPR010272">
    <property type="entry name" value="T6SS_TssF"/>
</dbReference>
<evidence type="ECO:0000313" key="1">
    <source>
        <dbReference type="EMBL" id="PSU34137.1"/>
    </source>
</evidence>
<keyword evidence="2" id="KW-1185">Reference proteome</keyword>
<organism evidence="1 2">
    <name type="scientific">Photobacterium lutimaris</name>
    <dbReference type="NCBI Taxonomy" id="388278"/>
    <lineage>
        <taxon>Bacteria</taxon>
        <taxon>Pseudomonadati</taxon>
        <taxon>Pseudomonadota</taxon>
        <taxon>Gammaproteobacteria</taxon>
        <taxon>Vibrionales</taxon>
        <taxon>Vibrionaceae</taxon>
        <taxon>Photobacterium</taxon>
    </lineage>
</organism>
<name>A0A2T3IZP1_9GAMM</name>
<dbReference type="RefSeq" id="WP_107348565.1">
    <property type="nucleotide sequence ID" value="NZ_PYMH01000003.1"/>
</dbReference>
<reference evidence="1 2" key="1">
    <citation type="submission" date="2018-03" db="EMBL/GenBank/DDBJ databases">
        <title>Whole genome sequencing of Histamine producing bacteria.</title>
        <authorList>
            <person name="Butler K."/>
        </authorList>
    </citation>
    <scope>NUCLEOTIDE SEQUENCE [LARGE SCALE GENOMIC DNA]</scope>
    <source>
        <strain evidence="1 2">JCM 13586</strain>
    </source>
</reference>
<dbReference type="PANTHER" id="PTHR35370">
    <property type="entry name" value="CYTOPLASMIC PROTEIN-RELATED-RELATED"/>
    <property type="match status" value="1"/>
</dbReference>
<protein>
    <submittedName>
        <fullName evidence="1">Type VI secretion system baseplate subunit TssF</fullName>
    </submittedName>
</protein>
<dbReference type="Proteomes" id="UP000241222">
    <property type="component" value="Unassembled WGS sequence"/>
</dbReference>
<dbReference type="EMBL" id="PYMH01000003">
    <property type="protein sequence ID" value="PSU34137.1"/>
    <property type="molecule type" value="Genomic_DNA"/>
</dbReference>
<gene>
    <name evidence="1" type="primary">vasA</name>
    <name evidence="1" type="ORF">C9I99_09080</name>
</gene>